<evidence type="ECO:0000313" key="1">
    <source>
        <dbReference type="EMBL" id="QPH95419.1"/>
    </source>
</evidence>
<proteinExistence type="predicted"/>
<organism evidence="1 2">
    <name type="scientific">Campylobacter concisus</name>
    <dbReference type="NCBI Taxonomy" id="199"/>
    <lineage>
        <taxon>Bacteria</taxon>
        <taxon>Pseudomonadati</taxon>
        <taxon>Campylobacterota</taxon>
        <taxon>Epsilonproteobacteria</taxon>
        <taxon>Campylobacterales</taxon>
        <taxon>Campylobacteraceae</taxon>
        <taxon>Campylobacter</taxon>
    </lineage>
</organism>
<gene>
    <name evidence="1" type="ORF">CVT08_08430</name>
</gene>
<dbReference type="EMBL" id="CP060705">
    <property type="protein sequence ID" value="QPH95419.1"/>
    <property type="molecule type" value="Genomic_DNA"/>
</dbReference>
<sequence length="116" mass="13448">MSKDRAKIFSSFNPLSTLERALRQKEREKCEKLELDESKVDEILKTVSEIKIADEVRVSYHDGFTYVKTSGLVSDVNFKDKILMVVKTKIKFEDINEVEIVKKRAVRNETLDGAFF</sequence>
<dbReference type="Proteomes" id="UP000594707">
    <property type="component" value="Chromosome"/>
</dbReference>
<accession>A0A7S9WW58</accession>
<dbReference type="AlphaFoldDB" id="A0A7S9WW58"/>
<reference evidence="1 2" key="1">
    <citation type="journal article" date="2018" name="Emerg. Microbes Infect.">
        <title>Genomic analysis of oral Campylobacter concisus strains identified a potential bacterial molecular marker associated with active Crohn's disease.</title>
        <authorList>
            <person name="Liu F."/>
            <person name="Ma R."/>
            <person name="Tay C.Y.A."/>
            <person name="Octavia S."/>
            <person name="Lan R."/>
            <person name="Chung H.K.L."/>
            <person name="Riordan S.M."/>
            <person name="Grimm M.C."/>
            <person name="Leong R.W."/>
            <person name="Tanaka M.M."/>
            <person name="Connor S."/>
            <person name="Zhang L."/>
        </authorList>
    </citation>
    <scope>NUCLEOTIDE SEQUENCE [LARGE SCALE GENOMIC DNA]</scope>
    <source>
        <strain evidence="1 2">P13UCO-S1</strain>
    </source>
</reference>
<dbReference type="InterPro" id="IPR014962">
    <property type="entry name" value="YolD"/>
</dbReference>
<name>A0A7S9WW58_9BACT</name>
<protein>
    <submittedName>
        <fullName evidence="1">YolD-like family protein</fullName>
    </submittedName>
</protein>
<dbReference type="RefSeq" id="WP_107855787.1">
    <property type="nucleotide sequence ID" value="NZ_CP060705.1"/>
</dbReference>
<dbReference type="Pfam" id="PF08863">
    <property type="entry name" value="YolD"/>
    <property type="match status" value="1"/>
</dbReference>
<evidence type="ECO:0000313" key="2">
    <source>
        <dbReference type="Proteomes" id="UP000594707"/>
    </source>
</evidence>